<sequence length="75" mass="7917">MDIGFIVALVIGGFILVCVLGIALRLATFACAALAFYSFLHIFLVESSGPLWIAAIGGTLGFFILGAHSTSRLDR</sequence>
<dbReference type="Proteomes" id="UP000234382">
    <property type="component" value="Unassembled WGS sequence"/>
</dbReference>
<keyword evidence="1" id="KW-0812">Transmembrane</keyword>
<reference evidence="3" key="1">
    <citation type="submission" date="2017-03" db="EMBL/GenBank/DDBJ databases">
        <authorList>
            <person name="Monnet C."/>
        </authorList>
    </citation>
    <scope>NUCLEOTIDE SEQUENCE [LARGE SCALE GENOMIC DNA]</scope>
    <source>
        <strain evidence="3">ATCC 49514</strain>
    </source>
</reference>
<keyword evidence="1" id="KW-1133">Transmembrane helix</keyword>
<feature type="transmembrane region" description="Helical" evidence="1">
    <location>
        <begin position="7"/>
        <end position="37"/>
    </location>
</feature>
<keyword evidence="3" id="KW-1185">Reference proteome</keyword>
<organism evidence="2 3">
    <name type="scientific">Brevibacterium iodinum ATCC 49514</name>
    <dbReference type="NCBI Taxonomy" id="1255616"/>
    <lineage>
        <taxon>Bacteria</taxon>
        <taxon>Bacillati</taxon>
        <taxon>Actinomycetota</taxon>
        <taxon>Actinomycetes</taxon>
        <taxon>Micrococcales</taxon>
        <taxon>Brevibacteriaceae</taxon>
        <taxon>Brevibacterium</taxon>
    </lineage>
</organism>
<evidence type="ECO:0000256" key="1">
    <source>
        <dbReference type="SAM" id="Phobius"/>
    </source>
</evidence>
<gene>
    <name evidence="2" type="ORF">BI49514_03048</name>
</gene>
<feature type="transmembrane region" description="Helical" evidence="1">
    <location>
        <begin position="49"/>
        <end position="67"/>
    </location>
</feature>
<evidence type="ECO:0000313" key="3">
    <source>
        <dbReference type="Proteomes" id="UP000234382"/>
    </source>
</evidence>
<proteinExistence type="predicted"/>
<dbReference type="EMBL" id="FXYX01000034">
    <property type="protein sequence ID" value="SMX99096.1"/>
    <property type="molecule type" value="Genomic_DNA"/>
</dbReference>
<dbReference type="RefSeq" id="WP_101547318.1">
    <property type="nucleotide sequence ID" value="NZ_FXYX01000034.1"/>
</dbReference>
<accession>A0A2H1KH97</accession>
<keyword evidence="1" id="KW-0472">Membrane</keyword>
<evidence type="ECO:0000313" key="2">
    <source>
        <dbReference type="EMBL" id="SMX99096.1"/>
    </source>
</evidence>
<name>A0A2H1KH97_9MICO</name>
<protein>
    <submittedName>
        <fullName evidence="2">Uncharacterized protein</fullName>
    </submittedName>
</protein>
<dbReference type="AlphaFoldDB" id="A0A2H1KH97"/>